<proteinExistence type="predicted"/>
<name>A0ABS3F4J6_9PROT</name>
<accession>A0ABS3F4J6</accession>
<protein>
    <submittedName>
        <fullName evidence="1">Uncharacterized protein</fullName>
    </submittedName>
</protein>
<evidence type="ECO:0000313" key="2">
    <source>
        <dbReference type="Proteomes" id="UP000664761"/>
    </source>
</evidence>
<comment type="caution">
    <text evidence="1">The sequence shown here is derived from an EMBL/GenBank/DDBJ whole genome shotgun (WGS) entry which is preliminary data.</text>
</comment>
<dbReference type="RefSeq" id="WP_207043649.1">
    <property type="nucleotide sequence ID" value="NZ_JAFLNC010000002.1"/>
</dbReference>
<gene>
    <name evidence="1" type="ORF">J0X12_07160</name>
</gene>
<reference evidence="1 2" key="1">
    <citation type="submission" date="2021-03" db="EMBL/GenBank/DDBJ databases">
        <title>Sneathiella sp. CAU 1612 isolated from Kang Won-do.</title>
        <authorList>
            <person name="Kim W."/>
        </authorList>
    </citation>
    <scope>NUCLEOTIDE SEQUENCE [LARGE SCALE GENOMIC DNA]</scope>
    <source>
        <strain evidence="1 2">CAU 1612</strain>
    </source>
</reference>
<keyword evidence="2" id="KW-1185">Reference proteome</keyword>
<organism evidence="1 2">
    <name type="scientific">Sneathiella sedimenti</name>
    <dbReference type="NCBI Taxonomy" id="2816034"/>
    <lineage>
        <taxon>Bacteria</taxon>
        <taxon>Pseudomonadati</taxon>
        <taxon>Pseudomonadota</taxon>
        <taxon>Alphaproteobacteria</taxon>
        <taxon>Sneathiellales</taxon>
        <taxon>Sneathiellaceae</taxon>
        <taxon>Sneathiella</taxon>
    </lineage>
</organism>
<dbReference type="EMBL" id="JAFLNC010000002">
    <property type="protein sequence ID" value="MBO0333385.1"/>
    <property type="molecule type" value="Genomic_DNA"/>
</dbReference>
<sequence length="283" mass="31742">MALAACAGTGRQAAHNVWPSDPEERSAAERVYAKTLGRPVGVMPPGLDFTFREIVEKQILDHFDYRLDQLDGADLLNAVRENVASNFIDDLSLSACRDPDIRFLLNNGFDYEFRMRIFGSKGTSTASNKMDKGFCVASDLPLANQNAIESRFEKVRHWPNGDRVDPRLVERVMGLFQVAAAKHEPPDVDGLALKTTNLEAEGLMLSFYVAKEQKNTIKQSKYWPQNFKGRILAKRCTSKASLAAITVGAVFRYSIEFLSNKEVLEHVVFTVSYPDCLLYNKKP</sequence>
<dbReference type="Proteomes" id="UP000664761">
    <property type="component" value="Unassembled WGS sequence"/>
</dbReference>
<evidence type="ECO:0000313" key="1">
    <source>
        <dbReference type="EMBL" id="MBO0333385.1"/>
    </source>
</evidence>